<evidence type="ECO:0000313" key="2">
    <source>
        <dbReference type="Proteomes" id="UP000070089"/>
    </source>
</evidence>
<dbReference type="OrthoDB" id="10249090at2759"/>
<evidence type="ECO:0000313" key="1">
    <source>
        <dbReference type="EMBL" id="KWX11262.1"/>
    </source>
</evidence>
<reference evidence="1 2" key="1">
    <citation type="journal article" date="2015" name="Mol. Biochem. Parasitol.">
        <title>Identification of polymorphic genes for use in assemblage B genotyping assays through comparative genomics of multiple assemblage B Giardia duodenalis isolates.</title>
        <authorList>
            <person name="Wielinga C."/>
            <person name="Thompson R.C."/>
            <person name="Monis P."/>
            <person name="Ryan U."/>
        </authorList>
    </citation>
    <scope>NUCLEOTIDE SEQUENCE [LARGE SCALE GENOMIC DNA]</scope>
    <source>
        <strain evidence="1 2">BAH15c1</strain>
    </source>
</reference>
<dbReference type="InterPro" id="IPR055336">
    <property type="entry name" value="At4g00755-like"/>
</dbReference>
<organism evidence="1 2">
    <name type="scientific">Giardia duodenalis assemblage B</name>
    <dbReference type="NCBI Taxonomy" id="1394984"/>
    <lineage>
        <taxon>Eukaryota</taxon>
        <taxon>Metamonada</taxon>
        <taxon>Diplomonadida</taxon>
        <taxon>Hexamitidae</taxon>
        <taxon>Giardiinae</taxon>
        <taxon>Giardia</taxon>
    </lineage>
</organism>
<proteinExistence type="predicted"/>
<sequence length="439" mass="49064">MSADSLLYQYRTISQQHPQQVALAYLGKLLAYTKGGFCYLPNEPAPIVAPEQYLDTISNISGLLLNAGSVQNVAKCIYSPLKSRSPKHNKLEYILLNSADKYFMSLPMNTATETLLFTVSLCPPLSYLWHVYIKLKRITAHIGSPTYPPKFVKLYMSFTPLLKNGYVYESEPFPISNTDEIQCLSLPSSIPGALFVHVVLCGARQQSPEDGKYYVAIEYMAFKGVVAGSLAATAMRTLEMSRVGIHMSRTSSVMIHDVMKNHVLNTCNTLSKINVNCYRTISNWATRKMDAQAKEAGGVSRLQLFSNLKQKGLPETASIMHLPTMNQATLNTLSSSENRISSIPSVHKNLILSVITNEITGDDYENNLHVCTPRYCANSLKWIESTLVYIAVEANQFKSRRSKDRMLLQSGQPYFIAKIEFNSAFARRWNLDAAHVSSL</sequence>
<accession>A0A132NN97</accession>
<dbReference type="PANTHER" id="PTHR39741:SF2">
    <property type="entry name" value="F-BOX DOMAIN-CONTAINING PROTEIN"/>
    <property type="match status" value="1"/>
</dbReference>
<dbReference type="VEuPathDB" id="GiardiaDB:QR46_4785"/>
<comment type="caution">
    <text evidence="1">The sequence shown here is derived from an EMBL/GenBank/DDBJ whole genome shotgun (WGS) entry which is preliminary data.</text>
</comment>
<dbReference type="Proteomes" id="UP000070089">
    <property type="component" value="Unassembled WGS sequence"/>
</dbReference>
<gene>
    <name evidence="1" type="ORF">QR46_4785</name>
</gene>
<dbReference type="AlphaFoldDB" id="A0A132NN97"/>
<protein>
    <submittedName>
        <fullName evidence="1">Uncharacterized protein</fullName>
    </submittedName>
</protein>
<dbReference type="PANTHER" id="PTHR39741">
    <property type="entry name" value="F-BOX DOMAIN CONTAINING PROTEIN, EXPRESSED"/>
    <property type="match status" value="1"/>
</dbReference>
<dbReference type="EMBL" id="JXTI01000225">
    <property type="protein sequence ID" value="KWX11262.1"/>
    <property type="molecule type" value="Genomic_DNA"/>
</dbReference>
<name>A0A132NN97_GIAIN</name>